<evidence type="ECO:0000313" key="10">
    <source>
        <dbReference type="EMBL" id="AFG38530.1"/>
    </source>
</evidence>
<evidence type="ECO:0000256" key="4">
    <source>
        <dbReference type="ARBA" id="ARBA00022692"/>
    </source>
</evidence>
<evidence type="ECO:0000256" key="7">
    <source>
        <dbReference type="SAM" id="Phobius"/>
    </source>
</evidence>
<dbReference type="AlphaFoldDB" id="H9ULY7"/>
<dbReference type="Gene3D" id="2.30.30.60">
    <property type="match status" value="1"/>
</dbReference>
<dbReference type="InterPro" id="IPR011014">
    <property type="entry name" value="MscS_channel_TM-2"/>
</dbReference>
<feature type="domain" description="Mechanosensitive ion channel transmembrane helices 2/3" evidence="9">
    <location>
        <begin position="62"/>
        <end position="103"/>
    </location>
</feature>
<dbReference type="Proteomes" id="UP000007383">
    <property type="component" value="Chromosome"/>
</dbReference>
<dbReference type="Gene3D" id="3.30.70.100">
    <property type="match status" value="1"/>
</dbReference>
<dbReference type="InterPro" id="IPR045275">
    <property type="entry name" value="MscS_archaea/bacteria_type"/>
</dbReference>
<evidence type="ECO:0000259" key="8">
    <source>
        <dbReference type="Pfam" id="PF00924"/>
    </source>
</evidence>
<evidence type="ECO:0000256" key="1">
    <source>
        <dbReference type="ARBA" id="ARBA00004651"/>
    </source>
</evidence>
<dbReference type="eggNOG" id="COG0668">
    <property type="taxonomic scope" value="Bacteria"/>
</dbReference>
<dbReference type="HOGENOM" id="CLU_037945_1_0_12"/>
<evidence type="ECO:0000256" key="2">
    <source>
        <dbReference type="ARBA" id="ARBA00008017"/>
    </source>
</evidence>
<feature type="transmembrane region" description="Helical" evidence="7">
    <location>
        <begin position="88"/>
        <end position="110"/>
    </location>
</feature>
<dbReference type="EMBL" id="CP003282">
    <property type="protein sequence ID" value="AFG38530.1"/>
    <property type="molecule type" value="Genomic_DNA"/>
</dbReference>
<dbReference type="GO" id="GO:0005886">
    <property type="term" value="C:plasma membrane"/>
    <property type="evidence" value="ECO:0007669"/>
    <property type="project" value="UniProtKB-SubCell"/>
</dbReference>
<dbReference type="InterPro" id="IPR049142">
    <property type="entry name" value="MS_channel_1st"/>
</dbReference>
<dbReference type="Pfam" id="PF21088">
    <property type="entry name" value="MS_channel_1st"/>
    <property type="match status" value="1"/>
</dbReference>
<evidence type="ECO:0000313" key="11">
    <source>
        <dbReference type="Proteomes" id="UP000007383"/>
    </source>
</evidence>
<sequence length="281" mass="31192">MSLDELLPREVLDWFTPDQLMRIGTVAAIIIGGFILLRVVVFFLTRTMQRNFTDQSMMLIRKIIMYIGSIIILMSVLAQLGLQLGTILGAAGIAGIAFGFAAQTSVSNIISGMFLISEKSFELGNVITIGDTTGVVLSIDLLSIKIRTFDNRYVRIPNEHLIKTEFTNITRFPIRRMDFNLTVARNTDLVRLEDMLLGIARSEPLCLDEPEPLFLLQDFSERGIKVLFGIWFTRTSLIATKNAMMRALQAGFAEAGISPVVDWTVDTLPLQLPKETSTGGG</sequence>
<proteinExistence type="inferred from homology"/>
<keyword evidence="3" id="KW-1003">Cell membrane</keyword>
<keyword evidence="6 7" id="KW-0472">Membrane</keyword>
<evidence type="ECO:0000256" key="5">
    <source>
        <dbReference type="ARBA" id="ARBA00022989"/>
    </source>
</evidence>
<comment type="similarity">
    <text evidence="2">Belongs to the MscS (TC 1.A.23) family.</text>
</comment>
<keyword evidence="11" id="KW-1185">Reference proteome</keyword>
<gene>
    <name evidence="10" type="ordered locus">Spiaf_2499</name>
</gene>
<dbReference type="PANTHER" id="PTHR30221:SF1">
    <property type="entry name" value="SMALL-CONDUCTANCE MECHANOSENSITIVE CHANNEL"/>
    <property type="match status" value="1"/>
</dbReference>
<dbReference type="SUPFAM" id="SSF50182">
    <property type="entry name" value="Sm-like ribonucleoproteins"/>
    <property type="match status" value="1"/>
</dbReference>
<dbReference type="InterPro" id="IPR011066">
    <property type="entry name" value="MscS_channel_C_sf"/>
</dbReference>
<dbReference type="InterPro" id="IPR006685">
    <property type="entry name" value="MscS_channel_2nd"/>
</dbReference>
<feature type="domain" description="Mechanosensitive ion channel MscS" evidence="8">
    <location>
        <begin position="104"/>
        <end position="171"/>
    </location>
</feature>
<keyword evidence="4 7" id="KW-0812">Transmembrane</keyword>
<evidence type="ECO:0000256" key="6">
    <source>
        <dbReference type="ARBA" id="ARBA00023136"/>
    </source>
</evidence>
<dbReference type="PATRIC" id="fig|889378.3.peg.2476"/>
<protein>
    <submittedName>
        <fullName evidence="10">Small-conductance mechanosensitive channel</fullName>
    </submittedName>
</protein>
<dbReference type="InterPro" id="IPR023408">
    <property type="entry name" value="MscS_beta-dom_sf"/>
</dbReference>
<name>H9ULY7_SPIAZ</name>
<reference evidence="11" key="1">
    <citation type="journal article" date="2013" name="Stand. Genomic Sci.">
        <title>Complete genome sequence of the halophilic bacterium Spirochaeta africana type strain (Z-7692(T)) from the alkaline Lake Magadi in the East African Rift.</title>
        <authorList>
            <person name="Liolos K."/>
            <person name="Abt B."/>
            <person name="Scheuner C."/>
            <person name="Teshima H."/>
            <person name="Held B."/>
            <person name="Lapidus A."/>
            <person name="Nolan M."/>
            <person name="Lucas S."/>
            <person name="Deshpande S."/>
            <person name="Cheng J.F."/>
            <person name="Tapia R."/>
            <person name="Goodwin L.A."/>
            <person name="Pitluck S."/>
            <person name="Pagani I."/>
            <person name="Ivanova N."/>
            <person name="Mavromatis K."/>
            <person name="Mikhailova N."/>
            <person name="Huntemann M."/>
            <person name="Pati A."/>
            <person name="Chen A."/>
            <person name="Palaniappan K."/>
            <person name="Land M."/>
            <person name="Rohde M."/>
            <person name="Tindall B.J."/>
            <person name="Detter J.C."/>
            <person name="Goker M."/>
            <person name="Bristow J."/>
            <person name="Eisen J.A."/>
            <person name="Markowitz V."/>
            <person name="Hugenholtz P."/>
            <person name="Woyke T."/>
            <person name="Klenk H.P."/>
            <person name="Kyrpides N.C."/>
        </authorList>
    </citation>
    <scope>NUCLEOTIDE SEQUENCE</scope>
    <source>
        <strain evidence="11">ATCC 700263 / DSM 8902 / Z-7692</strain>
    </source>
</reference>
<dbReference type="GO" id="GO:0008381">
    <property type="term" value="F:mechanosensitive monoatomic ion channel activity"/>
    <property type="evidence" value="ECO:0007669"/>
    <property type="project" value="InterPro"/>
</dbReference>
<dbReference type="RefSeq" id="WP_014456512.1">
    <property type="nucleotide sequence ID" value="NC_017098.1"/>
</dbReference>
<organism evidence="10 11">
    <name type="scientific">Spirochaeta africana (strain ATCC 700263 / DSM 8902 / Z-7692)</name>
    <dbReference type="NCBI Taxonomy" id="889378"/>
    <lineage>
        <taxon>Bacteria</taxon>
        <taxon>Pseudomonadati</taxon>
        <taxon>Spirochaetota</taxon>
        <taxon>Spirochaetia</taxon>
        <taxon>Spirochaetales</taxon>
        <taxon>Spirochaetaceae</taxon>
        <taxon>Spirochaeta</taxon>
    </lineage>
</organism>
<dbReference type="KEGG" id="sfc:Spiaf_2499"/>
<feature type="transmembrane region" description="Helical" evidence="7">
    <location>
        <begin position="20"/>
        <end position="43"/>
    </location>
</feature>
<evidence type="ECO:0000259" key="9">
    <source>
        <dbReference type="Pfam" id="PF21088"/>
    </source>
</evidence>
<keyword evidence="5 7" id="KW-1133">Transmembrane helix</keyword>
<dbReference type="Gene3D" id="1.10.287.1260">
    <property type="match status" value="1"/>
</dbReference>
<dbReference type="SUPFAM" id="SSF82689">
    <property type="entry name" value="Mechanosensitive channel protein MscS (YggB), C-terminal domain"/>
    <property type="match status" value="1"/>
</dbReference>
<dbReference type="STRING" id="889378.Spiaf_2499"/>
<feature type="transmembrane region" description="Helical" evidence="7">
    <location>
        <begin position="63"/>
        <end position="82"/>
    </location>
</feature>
<dbReference type="Pfam" id="PF00924">
    <property type="entry name" value="MS_channel_2nd"/>
    <property type="match status" value="1"/>
</dbReference>
<accession>H9ULY7</accession>
<comment type="subcellular location">
    <subcellularLocation>
        <location evidence="1">Cell membrane</location>
        <topology evidence="1">Multi-pass membrane protein</topology>
    </subcellularLocation>
</comment>
<dbReference type="SUPFAM" id="SSF82861">
    <property type="entry name" value="Mechanosensitive channel protein MscS (YggB), transmembrane region"/>
    <property type="match status" value="1"/>
</dbReference>
<dbReference type="OrthoDB" id="9809206at2"/>
<dbReference type="PANTHER" id="PTHR30221">
    <property type="entry name" value="SMALL-CONDUCTANCE MECHANOSENSITIVE CHANNEL"/>
    <property type="match status" value="1"/>
</dbReference>
<dbReference type="InterPro" id="IPR010920">
    <property type="entry name" value="LSM_dom_sf"/>
</dbReference>
<evidence type="ECO:0000256" key="3">
    <source>
        <dbReference type="ARBA" id="ARBA00022475"/>
    </source>
</evidence>